<name>B0DGA1_LACBS</name>
<reference evidence="2 3" key="1">
    <citation type="journal article" date="2008" name="Nature">
        <title>The genome of Laccaria bicolor provides insights into mycorrhizal symbiosis.</title>
        <authorList>
            <person name="Martin F."/>
            <person name="Aerts A."/>
            <person name="Ahren D."/>
            <person name="Brun A."/>
            <person name="Danchin E.G.J."/>
            <person name="Duchaussoy F."/>
            <person name="Gibon J."/>
            <person name="Kohler A."/>
            <person name="Lindquist E."/>
            <person name="Pereda V."/>
            <person name="Salamov A."/>
            <person name="Shapiro H.J."/>
            <person name="Wuyts J."/>
            <person name="Blaudez D."/>
            <person name="Buee M."/>
            <person name="Brokstein P."/>
            <person name="Canbaeck B."/>
            <person name="Cohen D."/>
            <person name="Courty P.E."/>
            <person name="Coutinho P.M."/>
            <person name="Delaruelle C."/>
            <person name="Detter J.C."/>
            <person name="Deveau A."/>
            <person name="DiFazio S."/>
            <person name="Duplessis S."/>
            <person name="Fraissinet-Tachet L."/>
            <person name="Lucic E."/>
            <person name="Frey-Klett P."/>
            <person name="Fourrey C."/>
            <person name="Feussner I."/>
            <person name="Gay G."/>
            <person name="Grimwood J."/>
            <person name="Hoegger P.J."/>
            <person name="Jain P."/>
            <person name="Kilaru S."/>
            <person name="Labbe J."/>
            <person name="Lin Y.C."/>
            <person name="Legue V."/>
            <person name="Le Tacon F."/>
            <person name="Marmeisse R."/>
            <person name="Melayah D."/>
            <person name="Montanini B."/>
            <person name="Muratet M."/>
            <person name="Nehls U."/>
            <person name="Niculita-Hirzel H."/>
            <person name="Oudot-Le Secq M.P."/>
            <person name="Peter M."/>
            <person name="Quesneville H."/>
            <person name="Rajashekar B."/>
            <person name="Reich M."/>
            <person name="Rouhier N."/>
            <person name="Schmutz J."/>
            <person name="Yin T."/>
            <person name="Chalot M."/>
            <person name="Henrissat B."/>
            <person name="Kuees U."/>
            <person name="Lucas S."/>
            <person name="Van de Peer Y."/>
            <person name="Podila G.K."/>
            <person name="Polle A."/>
            <person name="Pukkila P.J."/>
            <person name="Richardson P.M."/>
            <person name="Rouze P."/>
            <person name="Sanders I.R."/>
            <person name="Stajich J.E."/>
            <person name="Tunlid A."/>
            <person name="Tuskan G."/>
            <person name="Grigoriev I.V."/>
        </authorList>
    </citation>
    <scope>NUCLEOTIDE SEQUENCE [LARGE SCALE GENOMIC DNA]</scope>
    <source>
        <strain evidence="3">S238N-H82 / ATCC MYA-4686</strain>
    </source>
</reference>
<dbReference type="AlphaFoldDB" id="B0DGA1"/>
<organism evidence="3">
    <name type="scientific">Laccaria bicolor (strain S238N-H82 / ATCC MYA-4686)</name>
    <name type="common">Bicoloured deceiver</name>
    <name type="synonym">Laccaria laccata var. bicolor</name>
    <dbReference type="NCBI Taxonomy" id="486041"/>
    <lineage>
        <taxon>Eukaryota</taxon>
        <taxon>Fungi</taxon>
        <taxon>Dikarya</taxon>
        <taxon>Basidiomycota</taxon>
        <taxon>Agaricomycotina</taxon>
        <taxon>Agaricomycetes</taxon>
        <taxon>Agaricomycetidae</taxon>
        <taxon>Agaricales</taxon>
        <taxon>Agaricineae</taxon>
        <taxon>Hydnangiaceae</taxon>
        <taxon>Laccaria</taxon>
    </lineage>
</organism>
<protein>
    <submittedName>
        <fullName evidence="2">Predicted protein</fullName>
    </submittedName>
</protein>
<feature type="transmembrane region" description="Helical" evidence="1">
    <location>
        <begin position="6"/>
        <end position="26"/>
    </location>
</feature>
<keyword evidence="1" id="KW-0472">Membrane</keyword>
<sequence>MVQVKLTADLFAAMFILPFAIIGAPAHNFYDREDLDSSHVRRAWLTRYDVSGCTIWHHPMPDPCHLWANCGCTGVGLFSCHDQVKVKNCKHTRGCGCVALIPP</sequence>
<keyword evidence="3" id="KW-1185">Reference proteome</keyword>
<proteinExistence type="predicted"/>
<dbReference type="EMBL" id="DS547108">
    <property type="protein sequence ID" value="EDR06480.1"/>
    <property type="molecule type" value="Genomic_DNA"/>
</dbReference>
<evidence type="ECO:0000313" key="2">
    <source>
        <dbReference type="EMBL" id="EDR06480.1"/>
    </source>
</evidence>
<dbReference type="Proteomes" id="UP000001194">
    <property type="component" value="Unassembled WGS sequence"/>
</dbReference>
<accession>B0DGA1</accession>
<gene>
    <name evidence="2" type="ORF">LACBIDRAFT_300202</name>
</gene>
<keyword evidence="1" id="KW-0812">Transmembrane</keyword>
<keyword evidence="1" id="KW-1133">Transmembrane helix</keyword>
<dbReference type="KEGG" id="lbc:LACBIDRAFT_300202"/>
<evidence type="ECO:0000313" key="3">
    <source>
        <dbReference type="Proteomes" id="UP000001194"/>
    </source>
</evidence>
<dbReference type="GeneID" id="6078565"/>
<dbReference type="RefSeq" id="XP_001882852.1">
    <property type="nucleotide sequence ID" value="XM_001882817.1"/>
</dbReference>
<dbReference type="OrthoDB" id="10386943at2759"/>
<dbReference type="InParanoid" id="B0DGA1"/>
<dbReference type="HOGENOM" id="CLU_2320770_0_0_1"/>
<evidence type="ECO:0000256" key="1">
    <source>
        <dbReference type="SAM" id="Phobius"/>
    </source>
</evidence>